<name>A0A4C1VTS7_EUMVA</name>
<proteinExistence type="predicted"/>
<evidence type="ECO:0000256" key="1">
    <source>
        <dbReference type="SAM" id="MobiDB-lite"/>
    </source>
</evidence>
<feature type="compositionally biased region" description="Basic and acidic residues" evidence="1">
    <location>
        <begin position="1"/>
        <end position="12"/>
    </location>
</feature>
<organism evidence="2 3">
    <name type="scientific">Eumeta variegata</name>
    <name type="common">Bagworm moth</name>
    <name type="synonym">Eumeta japonica</name>
    <dbReference type="NCBI Taxonomy" id="151549"/>
    <lineage>
        <taxon>Eukaryota</taxon>
        <taxon>Metazoa</taxon>
        <taxon>Ecdysozoa</taxon>
        <taxon>Arthropoda</taxon>
        <taxon>Hexapoda</taxon>
        <taxon>Insecta</taxon>
        <taxon>Pterygota</taxon>
        <taxon>Neoptera</taxon>
        <taxon>Endopterygota</taxon>
        <taxon>Lepidoptera</taxon>
        <taxon>Glossata</taxon>
        <taxon>Ditrysia</taxon>
        <taxon>Tineoidea</taxon>
        <taxon>Psychidae</taxon>
        <taxon>Oiketicinae</taxon>
        <taxon>Eumeta</taxon>
    </lineage>
</organism>
<reference evidence="2 3" key="1">
    <citation type="journal article" date="2019" name="Commun. Biol.">
        <title>The bagworm genome reveals a unique fibroin gene that provides high tensile strength.</title>
        <authorList>
            <person name="Kono N."/>
            <person name="Nakamura H."/>
            <person name="Ohtoshi R."/>
            <person name="Tomita M."/>
            <person name="Numata K."/>
            <person name="Arakawa K."/>
        </authorList>
    </citation>
    <scope>NUCLEOTIDE SEQUENCE [LARGE SCALE GENOMIC DNA]</scope>
</reference>
<dbReference type="EMBL" id="BGZK01000395">
    <property type="protein sequence ID" value="GBP41234.1"/>
    <property type="molecule type" value="Genomic_DNA"/>
</dbReference>
<gene>
    <name evidence="2" type="ORF">EVAR_30672_1</name>
</gene>
<sequence length="110" mass="11896">MNKRSEYERRGPVDGASQEVHYSHQAICRSLALRGLTSNCISCSLGTPIISSYVRSWLLTNSGDASLQKQPFGNKEELLFVPSFCIGVCCRSAGDNFHGESALGQPGVCV</sequence>
<evidence type="ECO:0000313" key="3">
    <source>
        <dbReference type="Proteomes" id="UP000299102"/>
    </source>
</evidence>
<feature type="region of interest" description="Disordered" evidence="1">
    <location>
        <begin position="1"/>
        <end position="20"/>
    </location>
</feature>
<dbReference type="AlphaFoldDB" id="A0A4C1VTS7"/>
<dbReference type="Proteomes" id="UP000299102">
    <property type="component" value="Unassembled WGS sequence"/>
</dbReference>
<evidence type="ECO:0000313" key="2">
    <source>
        <dbReference type="EMBL" id="GBP41234.1"/>
    </source>
</evidence>
<accession>A0A4C1VTS7</accession>
<keyword evidence="3" id="KW-1185">Reference proteome</keyword>
<comment type="caution">
    <text evidence="2">The sequence shown here is derived from an EMBL/GenBank/DDBJ whole genome shotgun (WGS) entry which is preliminary data.</text>
</comment>
<protein>
    <submittedName>
        <fullName evidence="2">Uncharacterized protein</fullName>
    </submittedName>
</protein>